<dbReference type="PANTHER" id="PTHR31357">
    <property type="entry name" value="SERPENTINE RECEPTOR CLASS ALPHA-10"/>
    <property type="match status" value="1"/>
</dbReference>
<feature type="transmembrane region" description="Helical" evidence="6">
    <location>
        <begin position="6"/>
        <end position="24"/>
    </location>
</feature>
<keyword evidence="2 6" id="KW-0812">Transmembrane</keyword>
<feature type="transmembrane region" description="Helical" evidence="6">
    <location>
        <begin position="31"/>
        <end position="54"/>
    </location>
</feature>
<dbReference type="InterPro" id="IPR051080">
    <property type="entry name" value="Nematode_rcpt-like_serp_alpha"/>
</dbReference>
<comment type="similarity">
    <text evidence="5">Belongs to the nematode receptor-like protein sra family.</text>
</comment>
<keyword evidence="3 6" id="KW-1133">Transmembrane helix</keyword>
<dbReference type="EMBL" id="BTRK01000006">
    <property type="protein sequence ID" value="GMR56892.1"/>
    <property type="molecule type" value="Genomic_DNA"/>
</dbReference>
<sequence length="157" mass="17869">MFVSVASLILICYTACYYLHRTIFENITKELIIALYFYIGLYVVFLFLSHVSNIHFIKASLFKCSEYLTEVWCILRFCITMIAVSFIVIHVGITAQHLLSTLHFRSGAQKIVARIALVVSFVYPAVIGVITYWNEPLQGRTAYCYGITGGSVHVRQI</sequence>
<feature type="transmembrane region" description="Helical" evidence="6">
    <location>
        <begin position="74"/>
        <end position="99"/>
    </location>
</feature>
<proteinExistence type="inferred from homology"/>
<evidence type="ECO:0000256" key="3">
    <source>
        <dbReference type="ARBA" id="ARBA00022989"/>
    </source>
</evidence>
<feature type="transmembrane region" description="Helical" evidence="6">
    <location>
        <begin position="111"/>
        <end position="133"/>
    </location>
</feature>
<evidence type="ECO:0000256" key="5">
    <source>
        <dbReference type="ARBA" id="ARBA00037994"/>
    </source>
</evidence>
<evidence type="ECO:0000256" key="2">
    <source>
        <dbReference type="ARBA" id="ARBA00022692"/>
    </source>
</evidence>
<accession>A0AAN5I8T9</accession>
<name>A0AAN5I8T9_9BILA</name>
<comment type="subcellular location">
    <subcellularLocation>
        <location evidence="1">Membrane</location>
        <topology evidence="1">Multi-pass membrane protein</topology>
    </subcellularLocation>
</comment>
<gene>
    <name evidence="7" type="ORF">PMAYCL1PPCAC_27087</name>
</gene>
<dbReference type="Proteomes" id="UP001328107">
    <property type="component" value="Unassembled WGS sequence"/>
</dbReference>
<comment type="caution">
    <text evidence="7">The sequence shown here is derived from an EMBL/GenBank/DDBJ whole genome shotgun (WGS) entry which is preliminary data.</text>
</comment>
<dbReference type="AlphaFoldDB" id="A0AAN5I8T9"/>
<keyword evidence="8" id="KW-1185">Reference proteome</keyword>
<evidence type="ECO:0008006" key="9">
    <source>
        <dbReference type="Google" id="ProtNLM"/>
    </source>
</evidence>
<dbReference type="GO" id="GO:0016020">
    <property type="term" value="C:membrane"/>
    <property type="evidence" value="ECO:0007669"/>
    <property type="project" value="UniProtKB-SubCell"/>
</dbReference>
<evidence type="ECO:0000256" key="6">
    <source>
        <dbReference type="SAM" id="Phobius"/>
    </source>
</evidence>
<dbReference type="PANTHER" id="PTHR31357:SF5">
    <property type="entry name" value="SERPENTINE RECEPTOR CLASS ALPHA-1-RELATED"/>
    <property type="match status" value="1"/>
</dbReference>
<reference evidence="8" key="1">
    <citation type="submission" date="2022-10" db="EMBL/GenBank/DDBJ databases">
        <title>Genome assembly of Pristionchus species.</title>
        <authorList>
            <person name="Yoshida K."/>
            <person name="Sommer R.J."/>
        </authorList>
    </citation>
    <scope>NUCLEOTIDE SEQUENCE [LARGE SCALE GENOMIC DNA]</scope>
    <source>
        <strain evidence="8">RS5460</strain>
    </source>
</reference>
<keyword evidence="4 6" id="KW-0472">Membrane</keyword>
<protein>
    <recommendedName>
        <fullName evidence="9">G protein-coupled receptor</fullName>
    </recommendedName>
</protein>
<evidence type="ECO:0000256" key="1">
    <source>
        <dbReference type="ARBA" id="ARBA00004141"/>
    </source>
</evidence>
<evidence type="ECO:0000313" key="7">
    <source>
        <dbReference type="EMBL" id="GMR56892.1"/>
    </source>
</evidence>
<evidence type="ECO:0000256" key="4">
    <source>
        <dbReference type="ARBA" id="ARBA00023136"/>
    </source>
</evidence>
<organism evidence="7 8">
    <name type="scientific">Pristionchus mayeri</name>
    <dbReference type="NCBI Taxonomy" id="1317129"/>
    <lineage>
        <taxon>Eukaryota</taxon>
        <taxon>Metazoa</taxon>
        <taxon>Ecdysozoa</taxon>
        <taxon>Nematoda</taxon>
        <taxon>Chromadorea</taxon>
        <taxon>Rhabditida</taxon>
        <taxon>Rhabditina</taxon>
        <taxon>Diplogasteromorpha</taxon>
        <taxon>Diplogasteroidea</taxon>
        <taxon>Neodiplogasteridae</taxon>
        <taxon>Pristionchus</taxon>
    </lineage>
</organism>
<evidence type="ECO:0000313" key="8">
    <source>
        <dbReference type="Proteomes" id="UP001328107"/>
    </source>
</evidence>
<dbReference type="GO" id="GO:0004984">
    <property type="term" value="F:olfactory receptor activity"/>
    <property type="evidence" value="ECO:0007669"/>
    <property type="project" value="TreeGrafter"/>
</dbReference>
<feature type="non-terminal residue" evidence="7">
    <location>
        <position position="157"/>
    </location>
</feature>